<dbReference type="Pfam" id="PF07700">
    <property type="entry name" value="HNOB"/>
    <property type="match status" value="1"/>
</dbReference>
<feature type="domain" description="Heme NO-binding" evidence="1">
    <location>
        <begin position="2"/>
        <end position="160"/>
    </location>
</feature>
<dbReference type="Proteomes" id="UP000622317">
    <property type="component" value="Unassembled WGS sequence"/>
</dbReference>
<dbReference type="GO" id="GO:0020037">
    <property type="term" value="F:heme binding"/>
    <property type="evidence" value="ECO:0007669"/>
    <property type="project" value="InterPro"/>
</dbReference>
<keyword evidence="3" id="KW-1185">Reference proteome</keyword>
<dbReference type="SUPFAM" id="SSF111126">
    <property type="entry name" value="Ligand-binding domain in the NO signalling and Golgi transport"/>
    <property type="match status" value="1"/>
</dbReference>
<proteinExistence type="predicted"/>
<dbReference type="InterPro" id="IPR011644">
    <property type="entry name" value="Heme_NO-bd"/>
</dbReference>
<evidence type="ECO:0000313" key="2">
    <source>
        <dbReference type="EMBL" id="MBD5778277.1"/>
    </source>
</evidence>
<accession>A0A927F4H6</accession>
<name>A0A927F4H6_9BACT</name>
<dbReference type="InterPro" id="IPR024096">
    <property type="entry name" value="NO_sig/Golgi_transp_ligand-bd"/>
</dbReference>
<dbReference type="EMBL" id="JACYFG010000003">
    <property type="protein sequence ID" value="MBD5778277.1"/>
    <property type="molecule type" value="Genomic_DNA"/>
</dbReference>
<reference evidence="2" key="1">
    <citation type="submission" date="2020-09" db="EMBL/GenBank/DDBJ databases">
        <title>Pelagicoccus enzymogenes sp. nov. with an EPS production, isolated from marine sediment.</title>
        <authorList>
            <person name="Feng X."/>
        </authorList>
    </citation>
    <scope>NUCLEOTIDE SEQUENCE</scope>
    <source>
        <strain evidence="2">NFK12</strain>
    </source>
</reference>
<evidence type="ECO:0000313" key="3">
    <source>
        <dbReference type="Proteomes" id="UP000622317"/>
    </source>
</evidence>
<dbReference type="AlphaFoldDB" id="A0A927F4H6"/>
<comment type="caution">
    <text evidence="2">The sequence shown here is derived from an EMBL/GenBank/DDBJ whole genome shotgun (WGS) entry which is preliminary data.</text>
</comment>
<organism evidence="2 3">
    <name type="scientific">Pelagicoccus enzymogenes</name>
    <dbReference type="NCBI Taxonomy" id="2773457"/>
    <lineage>
        <taxon>Bacteria</taxon>
        <taxon>Pseudomonadati</taxon>
        <taxon>Verrucomicrobiota</taxon>
        <taxon>Opitutia</taxon>
        <taxon>Puniceicoccales</taxon>
        <taxon>Pelagicoccaceae</taxon>
        <taxon>Pelagicoccus</taxon>
    </lineage>
</organism>
<gene>
    <name evidence="2" type="ORF">IEN85_02065</name>
</gene>
<dbReference type="InterPro" id="IPR038158">
    <property type="entry name" value="H-NOX_domain_sf"/>
</dbReference>
<dbReference type="Gene3D" id="3.90.1520.10">
    <property type="entry name" value="H-NOX domain"/>
    <property type="match status" value="1"/>
</dbReference>
<evidence type="ECO:0000259" key="1">
    <source>
        <dbReference type="Pfam" id="PF07700"/>
    </source>
</evidence>
<dbReference type="RefSeq" id="WP_191615410.1">
    <property type="nucleotide sequence ID" value="NZ_JACYFG010000003.1"/>
</dbReference>
<sequence>MKGIIFTEFLEMVEERFGIEILDELTTHKGKGCPMSFTSVGNYPHQDLVGMVTVLSKRTGIDLNDLLTTFGRHLYSMFQKKFPHFLEHHTDPLDILEGIETVIHTEVRKLYPEARLPHFECERPDKDTLIMSYSSNRPFAGVADGLIHGCIESFGETVAVDRQDHEVESGSASTFTLKRTAS</sequence>
<protein>
    <submittedName>
        <fullName evidence="2">Heme NO-binding domain-containing protein</fullName>
    </submittedName>
</protein>